<dbReference type="InterPro" id="IPR036397">
    <property type="entry name" value="RNaseH_sf"/>
</dbReference>
<accession>A0A1S4D4R7</accession>
<dbReference type="Gene3D" id="3.30.420.10">
    <property type="entry name" value="Ribonuclease H-like superfamily/Ribonuclease H"/>
    <property type="match status" value="1"/>
</dbReference>
<organism evidence="1 2">
    <name type="scientific">Nicotiana tabacum</name>
    <name type="common">Common tobacco</name>
    <dbReference type="NCBI Taxonomy" id="4097"/>
    <lineage>
        <taxon>Eukaryota</taxon>
        <taxon>Viridiplantae</taxon>
        <taxon>Streptophyta</taxon>
        <taxon>Embryophyta</taxon>
        <taxon>Tracheophyta</taxon>
        <taxon>Spermatophyta</taxon>
        <taxon>Magnoliopsida</taxon>
        <taxon>eudicotyledons</taxon>
        <taxon>Gunneridae</taxon>
        <taxon>Pentapetalae</taxon>
        <taxon>asterids</taxon>
        <taxon>lamiids</taxon>
        <taxon>Solanales</taxon>
        <taxon>Solanaceae</taxon>
        <taxon>Nicotianoideae</taxon>
        <taxon>Nicotianeae</taxon>
        <taxon>Nicotiana</taxon>
    </lineage>
</organism>
<dbReference type="InterPro" id="IPR044730">
    <property type="entry name" value="RNase_H-like_dom_plant"/>
</dbReference>
<dbReference type="Pfam" id="PF13966">
    <property type="entry name" value="zf-RVT"/>
    <property type="match status" value="1"/>
</dbReference>
<dbReference type="InterPro" id="IPR002156">
    <property type="entry name" value="RNaseH_domain"/>
</dbReference>
<reference evidence="2" key="2">
    <citation type="submission" date="2025-08" db="UniProtKB">
        <authorList>
            <consortium name="RefSeq"/>
        </authorList>
    </citation>
    <scope>IDENTIFICATION</scope>
    <source>
        <tissue evidence="2">Leaf</tissue>
    </source>
</reference>
<dbReference type="GO" id="GO:0003676">
    <property type="term" value="F:nucleic acid binding"/>
    <property type="evidence" value="ECO:0007669"/>
    <property type="project" value="InterPro"/>
</dbReference>
<proteinExistence type="predicted"/>
<dbReference type="Pfam" id="PF13456">
    <property type="entry name" value="RVT_3"/>
    <property type="match status" value="1"/>
</dbReference>
<keyword evidence="1" id="KW-1185">Reference proteome</keyword>
<dbReference type="InterPro" id="IPR026960">
    <property type="entry name" value="RVT-Znf"/>
</dbReference>
<dbReference type="SUPFAM" id="SSF53098">
    <property type="entry name" value="Ribonuclease H-like"/>
    <property type="match status" value="1"/>
</dbReference>
<dbReference type="PaxDb" id="4097-A0A1S4D4R7"/>
<dbReference type="CDD" id="cd06222">
    <property type="entry name" value="RNase_H_like"/>
    <property type="match status" value="1"/>
</dbReference>
<dbReference type="KEGG" id="nta:107826004"/>
<dbReference type="InterPro" id="IPR012337">
    <property type="entry name" value="RNaseH-like_sf"/>
</dbReference>
<dbReference type="PANTHER" id="PTHR47723:SF24">
    <property type="entry name" value="RNASE H TYPE-1 DOMAIN-CONTAINING PROTEIN"/>
    <property type="match status" value="1"/>
</dbReference>
<dbReference type="OrthoDB" id="1250017at2759"/>
<dbReference type="GeneID" id="107826004"/>
<dbReference type="InterPro" id="IPR053151">
    <property type="entry name" value="RNase_H-like"/>
</dbReference>
<dbReference type="GO" id="GO:0004523">
    <property type="term" value="F:RNA-DNA hybrid ribonuclease activity"/>
    <property type="evidence" value="ECO:0007669"/>
    <property type="project" value="InterPro"/>
</dbReference>
<evidence type="ECO:0000313" key="2">
    <source>
        <dbReference type="RefSeq" id="XP_016508420.2"/>
    </source>
</evidence>
<protein>
    <submittedName>
        <fullName evidence="2">Uncharacterized protein LOC107826004</fullName>
    </submittedName>
</protein>
<dbReference type="RefSeq" id="XP_016508420.1">
    <property type="nucleotide sequence ID" value="XM_016652934.1"/>
</dbReference>
<sequence>MPFLWPDIITYLEAYKPIIVTKRVAWQFPYNGWYMCNTCGASRDNPSPSATGFCVRDSVGDLVYARAQQLEETTNIVVEAKAIRDGLHYYMEHDLHPLILETDSPGIKKIIEGEWDPPWCIMAEVNRIKQMKEEFNFHSFFELPSAVRRLINMDKSQIPNLRVRIAKRKAPD</sequence>
<dbReference type="PANTHER" id="PTHR47723">
    <property type="entry name" value="OS05G0353850 PROTEIN"/>
    <property type="match status" value="1"/>
</dbReference>
<name>A0A1S4D4R7_TOBAC</name>
<dbReference type="RefSeq" id="XP_016508420.2">
    <property type="nucleotide sequence ID" value="XM_016652934.2"/>
</dbReference>
<reference evidence="1" key="1">
    <citation type="journal article" date="2014" name="Nat. Commun.">
        <title>The tobacco genome sequence and its comparison with those of tomato and potato.</title>
        <authorList>
            <person name="Sierro N."/>
            <person name="Battey J.N."/>
            <person name="Ouadi S."/>
            <person name="Bakaher N."/>
            <person name="Bovet L."/>
            <person name="Willig A."/>
            <person name="Goepfert S."/>
            <person name="Peitsch M.C."/>
            <person name="Ivanov N.V."/>
        </authorList>
    </citation>
    <scope>NUCLEOTIDE SEQUENCE [LARGE SCALE GENOMIC DNA]</scope>
</reference>
<dbReference type="AlphaFoldDB" id="A0A1S4D4R7"/>
<dbReference type="Proteomes" id="UP000790787">
    <property type="component" value="Chromosome 19"/>
</dbReference>
<evidence type="ECO:0000313" key="1">
    <source>
        <dbReference type="Proteomes" id="UP000790787"/>
    </source>
</evidence>
<gene>
    <name evidence="2" type="primary">LOC107826004</name>
</gene>